<accession>A0A1V6Z777</accession>
<reference evidence="3" key="1">
    <citation type="journal article" date="2017" name="Nat. Microbiol.">
        <title>Global analysis of biosynthetic gene clusters reveals vast potential of secondary metabolite production in Penicillium species.</title>
        <authorList>
            <person name="Nielsen J.C."/>
            <person name="Grijseels S."/>
            <person name="Prigent S."/>
            <person name="Ji B."/>
            <person name="Dainat J."/>
            <person name="Nielsen K.F."/>
            <person name="Frisvad J.C."/>
            <person name="Workman M."/>
            <person name="Nielsen J."/>
        </authorList>
    </citation>
    <scope>NUCLEOTIDE SEQUENCE [LARGE SCALE GENOMIC DNA]</scope>
    <source>
        <strain evidence="3">IBT 13039</strain>
    </source>
</reference>
<dbReference type="STRING" id="60175.A0A1V6Z777"/>
<dbReference type="EMBL" id="MOOB01000002">
    <property type="protein sequence ID" value="OQE95549.1"/>
    <property type="molecule type" value="Genomic_DNA"/>
</dbReference>
<organism evidence="2 3">
    <name type="scientific">Penicillium nalgiovense</name>
    <dbReference type="NCBI Taxonomy" id="60175"/>
    <lineage>
        <taxon>Eukaryota</taxon>
        <taxon>Fungi</taxon>
        <taxon>Dikarya</taxon>
        <taxon>Ascomycota</taxon>
        <taxon>Pezizomycotina</taxon>
        <taxon>Eurotiomycetes</taxon>
        <taxon>Eurotiomycetidae</taxon>
        <taxon>Eurotiales</taxon>
        <taxon>Aspergillaceae</taxon>
        <taxon>Penicillium</taxon>
    </lineage>
</organism>
<dbReference type="OMA" id="QSTSEWM"/>
<feature type="region of interest" description="Disordered" evidence="1">
    <location>
        <begin position="141"/>
        <end position="160"/>
    </location>
</feature>
<comment type="caution">
    <text evidence="2">The sequence shown here is derived from an EMBL/GenBank/DDBJ whole genome shotgun (WGS) entry which is preliminary data.</text>
</comment>
<gene>
    <name evidence="2" type="ORF">PENNAL_c0002G05504</name>
</gene>
<evidence type="ECO:0000313" key="2">
    <source>
        <dbReference type="EMBL" id="OQE95549.1"/>
    </source>
</evidence>
<dbReference type="Proteomes" id="UP000191691">
    <property type="component" value="Unassembled WGS sequence"/>
</dbReference>
<dbReference type="AlphaFoldDB" id="A0A1V6Z777"/>
<evidence type="ECO:0000313" key="3">
    <source>
        <dbReference type="Proteomes" id="UP000191691"/>
    </source>
</evidence>
<sequence>MARHIQLQNTKFLEDLPLSIPRYAYNGIDQFREIIGFERERFERSNHSQATGLTNEYVLVKITERQIQTDFLNQGEATTNLSLRVSYDLAAGFVLVKMMGPVHAEIQSQFKDMITLSLITMGLQFAVQSYGGVTVRGNGSGKEPDVGWGPAPNQPGHTGKPTVTLEVAVSESQAKLERDVGWWLRPTKGGTNVTATVKVDRRAPHLTIDIWQWTGTDIERTQQVTNSKVGSQVFVTGKPLIIPFHRFFLRQPTAGSAERDIVLDQQELVPSAESVWRVQGF</sequence>
<keyword evidence="3" id="KW-1185">Reference proteome</keyword>
<name>A0A1V6Z777_PENNA</name>
<proteinExistence type="predicted"/>
<protein>
    <submittedName>
        <fullName evidence="2">Uncharacterized protein</fullName>
    </submittedName>
</protein>
<evidence type="ECO:0000256" key="1">
    <source>
        <dbReference type="SAM" id="MobiDB-lite"/>
    </source>
</evidence>